<dbReference type="Proteomes" id="UP000467700">
    <property type="component" value="Unassembled WGS sequence"/>
</dbReference>
<reference evidence="2 3" key="1">
    <citation type="submission" date="2020-01" db="EMBL/GenBank/DDBJ databases">
        <authorList>
            <person name="Gupta K D."/>
        </authorList>
    </citation>
    <scope>NUCLEOTIDE SEQUENCE [LARGE SCALE GENOMIC DNA]</scope>
</reference>
<comment type="caution">
    <text evidence="2">The sequence shown here is derived from an EMBL/GenBank/DDBJ whole genome shotgun (WGS) entry which is preliminary data.</text>
</comment>
<organism evidence="2 3">
    <name type="scientific">Cyclocybe aegerita</name>
    <name type="common">Black poplar mushroom</name>
    <name type="synonym">Agrocybe aegerita</name>
    <dbReference type="NCBI Taxonomy" id="1973307"/>
    <lineage>
        <taxon>Eukaryota</taxon>
        <taxon>Fungi</taxon>
        <taxon>Dikarya</taxon>
        <taxon>Basidiomycota</taxon>
        <taxon>Agaricomycotina</taxon>
        <taxon>Agaricomycetes</taxon>
        <taxon>Agaricomycetidae</taxon>
        <taxon>Agaricales</taxon>
        <taxon>Agaricineae</taxon>
        <taxon>Bolbitiaceae</taxon>
        <taxon>Cyclocybe</taxon>
    </lineage>
</organism>
<sequence>MSEDSISITSPTSLDSIPTSAMSFQPPDPLPEVPLPSTSSKEKTKEPVIEEDEDYFMQSSFVYFQVENRLFHVPNYRFTSESHIFSGMFKLPQPNAIDVEGASRNNPIKLPDGPDGIRHTDFKNFMKALYPLNVSLTLFLSKAEWISVLKLSSFWYFLSFRQMAISELWRMNELSSVQKIEFGRLVKISHWVTAGYSELIERDDPISKEEALLIDYETTFSLFRIRELRLKRVLISSMQAIENEFAWELKDIRAEEKGYEVVEEDLPISKPCSRPPSSHSWYQHEEWSPPPPLPPRSPSPPKQACLDPSPFDSIPSPPRPSLKGKPKMRR</sequence>
<gene>
    <name evidence="2" type="ORF">AAE3_LOCUS2761</name>
</gene>
<name>A0A8S0XF31_CYCAE</name>
<evidence type="ECO:0000256" key="1">
    <source>
        <dbReference type="SAM" id="MobiDB-lite"/>
    </source>
</evidence>
<accession>A0A8S0XF31</accession>
<proteinExistence type="predicted"/>
<feature type="region of interest" description="Disordered" evidence="1">
    <location>
        <begin position="267"/>
        <end position="330"/>
    </location>
</feature>
<evidence type="ECO:0000313" key="3">
    <source>
        <dbReference type="Proteomes" id="UP000467700"/>
    </source>
</evidence>
<dbReference type="EMBL" id="CACVBS010000029">
    <property type="protein sequence ID" value="CAA7260409.1"/>
    <property type="molecule type" value="Genomic_DNA"/>
</dbReference>
<evidence type="ECO:0000313" key="2">
    <source>
        <dbReference type="EMBL" id="CAA7260409.1"/>
    </source>
</evidence>
<feature type="region of interest" description="Disordered" evidence="1">
    <location>
        <begin position="1"/>
        <end position="48"/>
    </location>
</feature>
<dbReference type="OrthoDB" id="3199068at2759"/>
<keyword evidence="3" id="KW-1185">Reference proteome</keyword>
<dbReference type="AlphaFoldDB" id="A0A8S0XF31"/>
<protein>
    <recommendedName>
        <fullName evidence="4">BTB domain-containing protein</fullName>
    </recommendedName>
</protein>
<feature type="compositionally biased region" description="Polar residues" evidence="1">
    <location>
        <begin position="1"/>
        <end position="23"/>
    </location>
</feature>
<feature type="compositionally biased region" description="Pro residues" evidence="1">
    <location>
        <begin position="288"/>
        <end position="301"/>
    </location>
</feature>
<evidence type="ECO:0008006" key="4">
    <source>
        <dbReference type="Google" id="ProtNLM"/>
    </source>
</evidence>